<protein>
    <recommendedName>
        <fullName evidence="4">Tetracyclin repressor-like C-terminal domain-containing protein</fullName>
    </recommendedName>
</protein>
<dbReference type="AlphaFoldDB" id="A0A918B8H1"/>
<dbReference type="SUPFAM" id="SSF48498">
    <property type="entry name" value="Tetracyclin repressor-like, C-terminal domain"/>
    <property type="match status" value="1"/>
</dbReference>
<dbReference type="InterPro" id="IPR011075">
    <property type="entry name" value="TetR_C"/>
</dbReference>
<evidence type="ECO:0000256" key="1">
    <source>
        <dbReference type="ARBA" id="ARBA00023015"/>
    </source>
</evidence>
<comment type="caution">
    <text evidence="5">The sequence shown here is derived from an EMBL/GenBank/DDBJ whole genome shotgun (WGS) entry which is preliminary data.</text>
</comment>
<dbReference type="EMBL" id="BMQK01000001">
    <property type="protein sequence ID" value="GGQ42808.1"/>
    <property type="molecule type" value="Genomic_DNA"/>
</dbReference>
<gene>
    <name evidence="5" type="ORF">GCM10010145_09780</name>
</gene>
<reference evidence="5" key="1">
    <citation type="journal article" date="2014" name="Int. J. Syst. Evol. Microbiol.">
        <title>Complete genome sequence of Corynebacterium casei LMG S-19264T (=DSM 44701T), isolated from a smear-ripened cheese.</title>
        <authorList>
            <consortium name="US DOE Joint Genome Institute (JGI-PGF)"/>
            <person name="Walter F."/>
            <person name="Albersmeier A."/>
            <person name="Kalinowski J."/>
            <person name="Ruckert C."/>
        </authorList>
    </citation>
    <scope>NUCLEOTIDE SEQUENCE</scope>
    <source>
        <strain evidence="5">JCM 3131</strain>
    </source>
</reference>
<evidence type="ECO:0000313" key="5">
    <source>
        <dbReference type="EMBL" id="GGQ42808.1"/>
    </source>
</evidence>
<dbReference type="Gene3D" id="1.10.357.10">
    <property type="entry name" value="Tetracycline Repressor, domain 2"/>
    <property type="match status" value="1"/>
</dbReference>
<keyword evidence="2" id="KW-0804">Transcription</keyword>
<evidence type="ECO:0000256" key="3">
    <source>
        <dbReference type="SAM" id="MobiDB-lite"/>
    </source>
</evidence>
<evidence type="ECO:0000313" key="6">
    <source>
        <dbReference type="Proteomes" id="UP000620156"/>
    </source>
</evidence>
<feature type="domain" description="Tetracyclin repressor-like C-terminal" evidence="4">
    <location>
        <begin position="1"/>
        <end position="118"/>
    </location>
</feature>
<name>A0A918B8H1_9ACTN</name>
<accession>A0A918B8H1</accession>
<feature type="region of interest" description="Disordered" evidence="3">
    <location>
        <begin position="63"/>
        <end position="82"/>
    </location>
</feature>
<reference evidence="5" key="2">
    <citation type="submission" date="2020-09" db="EMBL/GenBank/DDBJ databases">
        <authorList>
            <person name="Sun Q."/>
            <person name="Ohkuma M."/>
        </authorList>
    </citation>
    <scope>NUCLEOTIDE SEQUENCE</scope>
    <source>
        <strain evidence="5">JCM 3131</strain>
    </source>
</reference>
<dbReference type="Proteomes" id="UP000620156">
    <property type="component" value="Unassembled WGS sequence"/>
</dbReference>
<keyword evidence="1" id="KW-0805">Transcription regulation</keyword>
<proteinExistence type="predicted"/>
<evidence type="ECO:0000259" key="4">
    <source>
        <dbReference type="Pfam" id="PF16859"/>
    </source>
</evidence>
<dbReference type="Pfam" id="PF16859">
    <property type="entry name" value="TetR_C_11"/>
    <property type="match status" value="1"/>
</dbReference>
<evidence type="ECO:0000256" key="2">
    <source>
        <dbReference type="ARBA" id="ARBA00023163"/>
    </source>
</evidence>
<keyword evidence="6" id="KW-1185">Reference proteome</keyword>
<sequence>MPDRGSPAADVEGVVLQFAALLARPETRCGLMGVVAESARDDALRERIRASIVGPRKRLVAEGRARARARGGLPPGKDPRTAARDSDLVLDMVAGAVVHRCLAGSEPVDPAWVRSLTRVLLPGIAGTAQNPAGSV</sequence>
<dbReference type="InterPro" id="IPR036271">
    <property type="entry name" value="Tet_transcr_reg_TetR-rel_C_sf"/>
</dbReference>
<organism evidence="5 6">
    <name type="scientific">Streptomyces ruber</name>
    <dbReference type="NCBI Taxonomy" id="83378"/>
    <lineage>
        <taxon>Bacteria</taxon>
        <taxon>Bacillati</taxon>
        <taxon>Actinomycetota</taxon>
        <taxon>Actinomycetes</taxon>
        <taxon>Kitasatosporales</taxon>
        <taxon>Streptomycetaceae</taxon>
        <taxon>Streptomyces</taxon>
    </lineage>
</organism>